<dbReference type="SMART" id="SM00062">
    <property type="entry name" value="PBPb"/>
    <property type="match status" value="1"/>
</dbReference>
<dbReference type="RefSeq" id="WP_213681814.1">
    <property type="nucleotide sequence ID" value="NZ_CP074572.1"/>
</dbReference>
<gene>
    <name evidence="5" type="ORF">KHX94_19215</name>
</gene>
<protein>
    <submittedName>
        <fullName evidence="5">ABC transporter substrate-binding protein</fullName>
    </submittedName>
</protein>
<comment type="similarity">
    <text evidence="2">Belongs to the bacterial solute-binding protein SsuA/TauA family.</text>
</comment>
<name>A0ABX8DEZ6_9GAMM</name>
<proteinExistence type="inferred from homology"/>
<dbReference type="InterPro" id="IPR015168">
    <property type="entry name" value="SsuA/THI5"/>
</dbReference>
<evidence type="ECO:0000256" key="2">
    <source>
        <dbReference type="ARBA" id="ARBA00010742"/>
    </source>
</evidence>
<dbReference type="Proteomes" id="UP000676428">
    <property type="component" value="Chromosome"/>
</dbReference>
<sequence length="332" mass="37395">MEKYLLLLFLLISSVLLWLGVSADPTYVSPLARPLRIAVSTSPLSSPIIVAERMGMFSKQHLTVQLLPIKGGNNCFDALMRGDADLATSSETVVMFNSFQRNDFSIISSFAESDNDIKLLTKSASGIQQLEQLLHHNVGIVAGSASEYFMDALLLMHEYPQQLVQKTDISPNDLGDALLADAVDAISIWEPFAFQLQQQYPQQIYRFNTKGIYNLTFNLLVRRDDITTHLQQHIGVLKALDEAIQYIINEPEKSQQLVSDYLKVPTAEVAALWPDYLFRLSLGNTLLSNLQSQSRWAIEANLVKPQAVPDYRFYIEPTALNQVIHRPLVRKE</sequence>
<evidence type="ECO:0000313" key="6">
    <source>
        <dbReference type="Proteomes" id="UP000676428"/>
    </source>
</evidence>
<dbReference type="Pfam" id="PF09084">
    <property type="entry name" value="NMT1"/>
    <property type="match status" value="1"/>
</dbReference>
<keyword evidence="6" id="KW-1185">Reference proteome</keyword>
<evidence type="ECO:0000259" key="4">
    <source>
        <dbReference type="SMART" id="SM00062"/>
    </source>
</evidence>
<organism evidence="5 6">
    <name type="scientific">Shewanella dokdonensis</name>
    <dbReference type="NCBI Taxonomy" id="712036"/>
    <lineage>
        <taxon>Bacteria</taxon>
        <taxon>Pseudomonadati</taxon>
        <taxon>Pseudomonadota</taxon>
        <taxon>Gammaproteobacteria</taxon>
        <taxon>Alteromonadales</taxon>
        <taxon>Shewanellaceae</taxon>
        <taxon>Shewanella</taxon>
    </lineage>
</organism>
<dbReference type="EMBL" id="CP074572">
    <property type="protein sequence ID" value="QVK23173.1"/>
    <property type="molecule type" value="Genomic_DNA"/>
</dbReference>
<feature type="domain" description="Solute-binding protein family 3/N-terminal" evidence="4">
    <location>
        <begin position="34"/>
        <end position="251"/>
    </location>
</feature>
<evidence type="ECO:0000256" key="3">
    <source>
        <dbReference type="ARBA" id="ARBA00022729"/>
    </source>
</evidence>
<dbReference type="PANTHER" id="PTHR30024:SF47">
    <property type="entry name" value="TAURINE-BINDING PERIPLASMIC PROTEIN"/>
    <property type="match status" value="1"/>
</dbReference>
<comment type="subcellular location">
    <subcellularLocation>
        <location evidence="1">Periplasm</location>
    </subcellularLocation>
</comment>
<keyword evidence="3" id="KW-0732">Signal</keyword>
<accession>A0ABX8DEZ6</accession>
<dbReference type="InterPro" id="IPR001638">
    <property type="entry name" value="Solute-binding_3/MltF_N"/>
</dbReference>
<evidence type="ECO:0000256" key="1">
    <source>
        <dbReference type="ARBA" id="ARBA00004418"/>
    </source>
</evidence>
<dbReference type="Gene3D" id="3.40.190.10">
    <property type="entry name" value="Periplasmic binding protein-like II"/>
    <property type="match status" value="2"/>
</dbReference>
<dbReference type="SUPFAM" id="SSF53850">
    <property type="entry name" value="Periplasmic binding protein-like II"/>
    <property type="match status" value="1"/>
</dbReference>
<evidence type="ECO:0000313" key="5">
    <source>
        <dbReference type="EMBL" id="QVK23173.1"/>
    </source>
</evidence>
<reference evidence="5 6" key="1">
    <citation type="journal article" date="2012" name="Int. J. Syst. Evol. Microbiol.">
        <title>Shewanella dokdonensis sp. nov., isolated from seawater.</title>
        <authorList>
            <person name="Sung H.R."/>
            <person name="Yoon J.H."/>
            <person name="Ghim S.Y."/>
        </authorList>
    </citation>
    <scope>NUCLEOTIDE SEQUENCE [LARGE SCALE GENOMIC DNA]</scope>
    <source>
        <strain evidence="5 6">DSM 23626</strain>
    </source>
</reference>
<dbReference type="PANTHER" id="PTHR30024">
    <property type="entry name" value="ALIPHATIC SULFONATES-BINDING PROTEIN-RELATED"/>
    <property type="match status" value="1"/>
</dbReference>